<evidence type="ECO:0000259" key="7">
    <source>
        <dbReference type="Pfam" id="PF00085"/>
    </source>
</evidence>
<evidence type="ECO:0000256" key="3">
    <source>
        <dbReference type="ARBA" id="ARBA00022737"/>
    </source>
</evidence>
<dbReference type="InterPro" id="IPR013766">
    <property type="entry name" value="Thioredoxin_domain"/>
</dbReference>
<evidence type="ECO:0000256" key="4">
    <source>
        <dbReference type="ARBA" id="ARBA00023187"/>
    </source>
</evidence>
<proteinExistence type="predicted"/>
<dbReference type="Gene3D" id="3.40.30.10">
    <property type="entry name" value="Glutaredoxin"/>
    <property type="match status" value="1"/>
</dbReference>
<dbReference type="PANTHER" id="PTHR17204:SF26">
    <property type="entry name" value="PRE-MRNA-PROCESSING FACTOR 39-2"/>
    <property type="match status" value="1"/>
</dbReference>
<dbReference type="PANTHER" id="PTHR17204">
    <property type="entry name" value="PRE-MRNA PROCESSING PROTEIN PRP39-RELATED"/>
    <property type="match status" value="1"/>
</dbReference>
<accession>A0A5N6QAL8</accession>
<dbReference type="Proteomes" id="UP000327013">
    <property type="component" value="Chromosome 1"/>
</dbReference>
<dbReference type="GO" id="GO:0005685">
    <property type="term" value="C:U1 snRNP"/>
    <property type="evidence" value="ECO:0007669"/>
    <property type="project" value="TreeGrafter"/>
</dbReference>
<feature type="domain" description="Thioredoxin" evidence="7">
    <location>
        <begin position="37"/>
        <end position="102"/>
    </location>
</feature>
<keyword evidence="9" id="KW-1185">Reference proteome</keyword>
<evidence type="ECO:0000256" key="1">
    <source>
        <dbReference type="ARBA" id="ARBA00004123"/>
    </source>
</evidence>
<dbReference type="GO" id="GO:0000243">
    <property type="term" value="C:commitment complex"/>
    <property type="evidence" value="ECO:0007669"/>
    <property type="project" value="TreeGrafter"/>
</dbReference>
<evidence type="ECO:0000313" key="8">
    <source>
        <dbReference type="EMBL" id="KAE7996277.1"/>
    </source>
</evidence>
<protein>
    <recommendedName>
        <fullName evidence="7">Thioredoxin domain-containing protein</fullName>
    </recommendedName>
</protein>
<evidence type="ECO:0000256" key="2">
    <source>
        <dbReference type="ARBA" id="ARBA00022664"/>
    </source>
</evidence>
<keyword evidence="3" id="KW-0677">Repeat</keyword>
<dbReference type="GO" id="GO:0030627">
    <property type="term" value="F:pre-mRNA 5'-splice site binding"/>
    <property type="evidence" value="ECO:0007669"/>
    <property type="project" value="TreeGrafter"/>
</dbReference>
<reference evidence="8 9" key="1">
    <citation type="submission" date="2019-06" db="EMBL/GenBank/DDBJ databases">
        <title>A chromosomal-level reference genome of Carpinus fangiana (Coryloideae, Betulaceae).</title>
        <authorList>
            <person name="Yang X."/>
            <person name="Wang Z."/>
            <person name="Zhang L."/>
            <person name="Hao G."/>
            <person name="Liu J."/>
            <person name="Yang Y."/>
        </authorList>
    </citation>
    <scope>NUCLEOTIDE SEQUENCE [LARGE SCALE GENOMIC DNA]</scope>
    <source>
        <strain evidence="8">Cfa_2016G</strain>
        <tissue evidence="8">Leaf</tissue>
    </source>
</reference>
<dbReference type="OrthoDB" id="2121326at2759"/>
<evidence type="ECO:0000256" key="6">
    <source>
        <dbReference type="SAM" id="MobiDB-lite"/>
    </source>
</evidence>
<dbReference type="AlphaFoldDB" id="A0A5N6QAL8"/>
<feature type="compositionally biased region" description="Polar residues" evidence="6">
    <location>
        <begin position="224"/>
        <end position="238"/>
    </location>
</feature>
<dbReference type="InterPro" id="IPR036249">
    <property type="entry name" value="Thioredoxin-like_sf"/>
</dbReference>
<keyword evidence="4" id="KW-0508">mRNA splicing</keyword>
<dbReference type="Pfam" id="PF00085">
    <property type="entry name" value="Thioredoxin"/>
    <property type="match status" value="1"/>
</dbReference>
<dbReference type="GO" id="GO:0000395">
    <property type="term" value="P:mRNA 5'-splice site recognition"/>
    <property type="evidence" value="ECO:0007669"/>
    <property type="project" value="TreeGrafter"/>
</dbReference>
<dbReference type="EMBL" id="CM017321">
    <property type="protein sequence ID" value="KAE7996277.1"/>
    <property type="molecule type" value="Genomic_DNA"/>
</dbReference>
<feature type="compositionally biased region" description="Basic and acidic residues" evidence="6">
    <location>
        <begin position="270"/>
        <end position="280"/>
    </location>
</feature>
<dbReference type="SUPFAM" id="SSF52833">
    <property type="entry name" value="Thioredoxin-like"/>
    <property type="match status" value="1"/>
</dbReference>
<evidence type="ECO:0000256" key="5">
    <source>
        <dbReference type="ARBA" id="ARBA00023242"/>
    </source>
</evidence>
<feature type="compositionally biased region" description="Polar residues" evidence="6">
    <location>
        <begin position="246"/>
        <end position="269"/>
    </location>
</feature>
<comment type="subcellular location">
    <subcellularLocation>
        <location evidence="1">Nucleus</location>
    </subcellularLocation>
</comment>
<name>A0A5N6QAL8_9ROSI</name>
<sequence length="307" mass="34146">MKTGDRVIVIHSASELEKRLEEASTTSRLAILFFSKARPCRFISPLYASLALKSPKVVFLKVHIEEGPNAESMALVRGIRKFPTFLFYKSGEEVDKSTGSADAAIDILVDGITNVPNCKLLLKELINFTMMHERPRHINVVESIIVNAISQGLDAKDAEDISSLYLEGKEPAHKIVFPHSLRTASSKHPTIDAKALKLAKEVREDTFDSSSGFLIQLPLEDNKMSPTENPDTRAPTNISEERPPSLDNNDNQFESVTTDQLQSSEADNSLQERLEQESPKVFEWPRGNSPKPNVPLVQGEQLSLKVL</sequence>
<keyword evidence="2" id="KW-0507">mRNA processing</keyword>
<organism evidence="8 9">
    <name type="scientific">Carpinus fangiana</name>
    <dbReference type="NCBI Taxonomy" id="176857"/>
    <lineage>
        <taxon>Eukaryota</taxon>
        <taxon>Viridiplantae</taxon>
        <taxon>Streptophyta</taxon>
        <taxon>Embryophyta</taxon>
        <taxon>Tracheophyta</taxon>
        <taxon>Spermatophyta</taxon>
        <taxon>Magnoliopsida</taxon>
        <taxon>eudicotyledons</taxon>
        <taxon>Gunneridae</taxon>
        <taxon>Pentapetalae</taxon>
        <taxon>rosids</taxon>
        <taxon>fabids</taxon>
        <taxon>Fagales</taxon>
        <taxon>Betulaceae</taxon>
        <taxon>Carpinus</taxon>
    </lineage>
</organism>
<keyword evidence="5" id="KW-0539">Nucleus</keyword>
<dbReference type="GO" id="GO:0071004">
    <property type="term" value="C:U2-type prespliceosome"/>
    <property type="evidence" value="ECO:0007669"/>
    <property type="project" value="TreeGrafter"/>
</dbReference>
<evidence type="ECO:0000313" key="9">
    <source>
        <dbReference type="Proteomes" id="UP000327013"/>
    </source>
</evidence>
<feature type="region of interest" description="Disordered" evidence="6">
    <location>
        <begin position="218"/>
        <end position="307"/>
    </location>
</feature>
<dbReference type="CDD" id="cd02947">
    <property type="entry name" value="TRX_family"/>
    <property type="match status" value="1"/>
</dbReference>
<gene>
    <name evidence="8" type="ORF">FH972_001011</name>
</gene>